<feature type="domain" description="C2H2-type" evidence="10">
    <location>
        <begin position="3"/>
        <end position="30"/>
    </location>
</feature>
<dbReference type="GO" id="GO:0008270">
    <property type="term" value="F:zinc ion binding"/>
    <property type="evidence" value="ECO:0007669"/>
    <property type="project" value="UniProtKB-KW"/>
</dbReference>
<keyword evidence="1" id="KW-0479">Metal-binding</keyword>
<dbReference type="GO" id="GO:0000981">
    <property type="term" value="F:DNA-binding transcription factor activity, RNA polymerase II-specific"/>
    <property type="evidence" value="ECO:0007669"/>
    <property type="project" value="InterPro"/>
</dbReference>
<dbReference type="PROSITE" id="PS00028">
    <property type="entry name" value="ZINC_FINGER_C2H2_1"/>
    <property type="match status" value="2"/>
</dbReference>
<dbReference type="SUPFAM" id="SSF57667">
    <property type="entry name" value="beta-beta-alpha zinc fingers"/>
    <property type="match status" value="1"/>
</dbReference>
<dbReference type="GO" id="GO:0006351">
    <property type="term" value="P:DNA-templated transcription"/>
    <property type="evidence" value="ECO:0007669"/>
    <property type="project" value="InterPro"/>
</dbReference>
<accession>A0AAD9HUH6</accession>
<protein>
    <submittedName>
        <fullName evidence="11">Uncharacterized protein</fullName>
    </submittedName>
</protein>
<dbReference type="SMART" id="SM00355">
    <property type="entry name" value="ZnF_C2H2"/>
    <property type="match status" value="2"/>
</dbReference>
<evidence type="ECO:0000256" key="7">
    <source>
        <dbReference type="PROSITE-ProRule" id="PRU00042"/>
    </source>
</evidence>
<keyword evidence="2 7" id="KW-0863">Zinc-finger</keyword>
<keyword evidence="12" id="KW-1185">Reference proteome</keyword>
<feature type="domain" description="Zn(2)-C6 fungal-type" evidence="9">
    <location>
        <begin position="69"/>
        <end position="98"/>
    </location>
</feature>
<dbReference type="SUPFAM" id="SSF57701">
    <property type="entry name" value="Zn2/Cys6 DNA-binding domain"/>
    <property type="match status" value="1"/>
</dbReference>
<dbReference type="Gene3D" id="4.10.240.10">
    <property type="entry name" value="Zn(2)-C6 fungal-type DNA-binding domain"/>
    <property type="match status" value="1"/>
</dbReference>
<dbReference type="AlphaFoldDB" id="A0AAD9HUH6"/>
<evidence type="ECO:0000256" key="3">
    <source>
        <dbReference type="ARBA" id="ARBA00022833"/>
    </source>
</evidence>
<sequence>MDFRCDYCGSSFRRQEHLIRHKRSHTREKPFGCTKCGKSFSRLDVLTRHTAAHSQDEEQSRRHGTSARACSQCASSRTRCSRDQPCQRCASRGLNCNYPRRRRRKERPNGSPETPEDADGNTEQHERTTPMSANDDVDISDVPAGCDINAHPAPGGRENDTPLVLHDGNASPNGRAAVQSRAVRWEAMTANDGAQYHTQDASISYDAEILGNFVNNDFFADQSVGVSGINWLSPEYYTSFDWVQPTASDGTVIQSHDRLQQTTAGIQFVQGPWFNLTEEPLPQVQEPPAASGHGRYNPSQAIEVGHRGSSNGSVVSSSTTGTYYVDGAPTRAPFKGGPVPIYGEAEIECPGGSNVVQPDGYSEDTNGPTPLLLSAQAYEYLIKKFKNGVCFKGHALSPTQYPCLSHIRTYFRLYFYRIHPAYPFLRKSTSIYETESSWLVLLAICAVGSRYASGVNNQSHRDTLFLFLEMAVSHHILEYTRSRPPACWGSFCEARPDDNQTLGFAQATILYLVCRPQDSKKDPNRLDLTARQFLLDCCRELNLLNIPAAVPTNMGSATKEAVLKAWIQRQSHIRTGMMIWTLDYILALQFNQEPLLKLSDIKGVLPCPEPLWEKPDSEKISRDASETVRLHDALSMLYTEKKLPPNIGDFGTIVLTYAICQRTKVATYQHQSKLSSWTPTAEVAKHSEEDLIEEAWPPSLPILSRWRNSACDCLDLLHWNANAVIAKAGGWEHPALLHLHLSRLILLTPLNHMRTLAVAASLGTHGRSVDKSKVETARTNIAKWAINDQYKARLSIIHAGAIFWHVRRYSIKNVLEPFAVFTSTLVIWSYSTMMLFLNQHNATIPQMSGTSRPELSRDGGVMESQASPNDTSAAENDSEEPEPKFLHLDRPCDDEMVQTYVKLGHRMAGHVAKVGDICQDGAPKKILREGIRMLNGNLGHESNLPGESTGESVSLEQQGIWGVERPFAELLASLIQSSPD</sequence>
<dbReference type="CDD" id="cd00067">
    <property type="entry name" value="GAL4"/>
    <property type="match status" value="1"/>
</dbReference>
<evidence type="ECO:0000256" key="4">
    <source>
        <dbReference type="ARBA" id="ARBA00023015"/>
    </source>
</evidence>
<feature type="compositionally biased region" description="Polar residues" evidence="8">
    <location>
        <begin position="864"/>
        <end position="875"/>
    </location>
</feature>
<evidence type="ECO:0000256" key="1">
    <source>
        <dbReference type="ARBA" id="ARBA00022723"/>
    </source>
</evidence>
<evidence type="ECO:0000313" key="11">
    <source>
        <dbReference type="EMBL" id="KAK2035455.1"/>
    </source>
</evidence>
<reference evidence="11" key="1">
    <citation type="submission" date="2021-06" db="EMBL/GenBank/DDBJ databases">
        <title>Comparative genomics, transcriptomics and evolutionary studies reveal genomic signatures of adaptation to plant cell wall in hemibiotrophic fungi.</title>
        <authorList>
            <consortium name="DOE Joint Genome Institute"/>
            <person name="Baroncelli R."/>
            <person name="Diaz J.F."/>
            <person name="Benocci T."/>
            <person name="Peng M."/>
            <person name="Battaglia E."/>
            <person name="Haridas S."/>
            <person name="Andreopoulos W."/>
            <person name="Labutti K."/>
            <person name="Pangilinan J."/>
            <person name="Floch G.L."/>
            <person name="Makela M.R."/>
            <person name="Henrissat B."/>
            <person name="Grigoriev I.V."/>
            <person name="Crouch J.A."/>
            <person name="De Vries R.P."/>
            <person name="Sukno S.A."/>
            <person name="Thon M.R."/>
        </authorList>
    </citation>
    <scope>NUCLEOTIDE SEQUENCE</scope>
    <source>
        <strain evidence="11">MAFF235873</strain>
    </source>
</reference>
<dbReference type="PANTHER" id="PTHR47660">
    <property type="entry name" value="TRANSCRIPTION FACTOR WITH C2H2 AND ZN(2)-CYS(6) DNA BINDING DOMAIN (EUROFUNG)-RELATED-RELATED"/>
    <property type="match status" value="1"/>
</dbReference>
<feature type="region of interest" description="Disordered" evidence="8">
    <location>
        <begin position="285"/>
        <end position="315"/>
    </location>
</feature>
<dbReference type="InterPro" id="IPR013087">
    <property type="entry name" value="Znf_C2H2_type"/>
</dbReference>
<organism evidence="11 12">
    <name type="scientific">Colletotrichum zoysiae</name>
    <dbReference type="NCBI Taxonomy" id="1216348"/>
    <lineage>
        <taxon>Eukaryota</taxon>
        <taxon>Fungi</taxon>
        <taxon>Dikarya</taxon>
        <taxon>Ascomycota</taxon>
        <taxon>Pezizomycotina</taxon>
        <taxon>Sordariomycetes</taxon>
        <taxon>Hypocreomycetidae</taxon>
        <taxon>Glomerellales</taxon>
        <taxon>Glomerellaceae</taxon>
        <taxon>Colletotrichum</taxon>
        <taxon>Colletotrichum graminicola species complex</taxon>
    </lineage>
</organism>
<feature type="domain" description="C2H2-type" evidence="10">
    <location>
        <begin position="31"/>
        <end position="58"/>
    </location>
</feature>
<dbReference type="Pfam" id="PF04082">
    <property type="entry name" value="Fungal_trans"/>
    <property type="match status" value="1"/>
</dbReference>
<dbReference type="PROSITE" id="PS50157">
    <property type="entry name" value="ZINC_FINGER_C2H2_2"/>
    <property type="match status" value="2"/>
</dbReference>
<keyword evidence="3" id="KW-0862">Zinc</keyword>
<dbReference type="EMBL" id="MU842808">
    <property type="protein sequence ID" value="KAK2035455.1"/>
    <property type="molecule type" value="Genomic_DNA"/>
</dbReference>
<dbReference type="InterPro" id="IPR001138">
    <property type="entry name" value="Zn2Cys6_DnaBD"/>
</dbReference>
<name>A0AAD9HUH6_9PEZI</name>
<evidence type="ECO:0000259" key="10">
    <source>
        <dbReference type="PROSITE" id="PS50157"/>
    </source>
</evidence>
<dbReference type="Proteomes" id="UP001232148">
    <property type="component" value="Unassembled WGS sequence"/>
</dbReference>
<dbReference type="InterPro" id="IPR036236">
    <property type="entry name" value="Znf_C2H2_sf"/>
</dbReference>
<keyword evidence="4" id="KW-0805">Transcription regulation</keyword>
<keyword evidence="5" id="KW-0804">Transcription</keyword>
<evidence type="ECO:0000313" key="12">
    <source>
        <dbReference type="Proteomes" id="UP001232148"/>
    </source>
</evidence>
<evidence type="ECO:0000256" key="2">
    <source>
        <dbReference type="ARBA" id="ARBA00022771"/>
    </source>
</evidence>
<gene>
    <name evidence="11" type="ORF">LX32DRAFT_758</name>
</gene>
<dbReference type="PANTHER" id="PTHR47660:SF7">
    <property type="entry name" value="TRANSCRIPTION FACTOR WITH C2H2 AND ZN(2)-CYS(6) DNA BINDING DOMAIN (EUROFUNG)"/>
    <property type="match status" value="1"/>
</dbReference>
<dbReference type="Pfam" id="PF00172">
    <property type="entry name" value="Zn_clus"/>
    <property type="match status" value="1"/>
</dbReference>
<dbReference type="InterPro" id="IPR036864">
    <property type="entry name" value="Zn2-C6_fun-type_DNA-bd_sf"/>
</dbReference>
<dbReference type="PROSITE" id="PS50048">
    <property type="entry name" value="ZN2_CY6_FUNGAL_2"/>
    <property type="match status" value="1"/>
</dbReference>
<feature type="region of interest" description="Disordered" evidence="8">
    <location>
        <begin position="846"/>
        <end position="888"/>
    </location>
</feature>
<dbReference type="CDD" id="cd12148">
    <property type="entry name" value="fungal_TF_MHR"/>
    <property type="match status" value="1"/>
</dbReference>
<evidence type="ECO:0000256" key="8">
    <source>
        <dbReference type="SAM" id="MobiDB-lite"/>
    </source>
</evidence>
<dbReference type="InterPro" id="IPR007219">
    <property type="entry name" value="XnlR_reg_dom"/>
</dbReference>
<feature type="region of interest" description="Disordered" evidence="8">
    <location>
        <begin position="100"/>
        <end position="162"/>
    </location>
</feature>
<dbReference type="FunFam" id="3.30.160.60:FF:002343">
    <property type="entry name" value="Zinc finger protein 33A"/>
    <property type="match status" value="1"/>
</dbReference>
<proteinExistence type="predicted"/>
<dbReference type="PROSITE" id="PS00463">
    <property type="entry name" value="ZN2_CY6_FUNGAL_1"/>
    <property type="match status" value="1"/>
</dbReference>
<dbReference type="Pfam" id="PF00096">
    <property type="entry name" value="zf-C2H2"/>
    <property type="match status" value="1"/>
</dbReference>
<keyword evidence="6" id="KW-0539">Nucleus</keyword>
<comment type="caution">
    <text evidence="11">The sequence shown here is derived from an EMBL/GenBank/DDBJ whole genome shotgun (WGS) entry which is preliminary data.</text>
</comment>
<evidence type="ECO:0000259" key="9">
    <source>
        <dbReference type="PROSITE" id="PS50048"/>
    </source>
</evidence>
<dbReference type="Gene3D" id="3.30.160.60">
    <property type="entry name" value="Classic Zinc Finger"/>
    <property type="match status" value="2"/>
</dbReference>
<dbReference type="GO" id="GO:0003677">
    <property type="term" value="F:DNA binding"/>
    <property type="evidence" value="ECO:0007669"/>
    <property type="project" value="InterPro"/>
</dbReference>
<dbReference type="SMART" id="SM00066">
    <property type="entry name" value="GAL4"/>
    <property type="match status" value="1"/>
</dbReference>
<evidence type="ECO:0000256" key="6">
    <source>
        <dbReference type="ARBA" id="ARBA00023242"/>
    </source>
</evidence>
<dbReference type="Pfam" id="PF13912">
    <property type="entry name" value="zf-C2H2_6"/>
    <property type="match status" value="1"/>
</dbReference>
<evidence type="ECO:0000256" key="5">
    <source>
        <dbReference type="ARBA" id="ARBA00023163"/>
    </source>
</evidence>